<dbReference type="SMART" id="SM00421">
    <property type="entry name" value="HTH_LUXR"/>
    <property type="match status" value="1"/>
</dbReference>
<dbReference type="GO" id="GO:0003677">
    <property type="term" value="F:DNA binding"/>
    <property type="evidence" value="ECO:0007669"/>
    <property type="project" value="UniProtKB-KW"/>
</dbReference>
<dbReference type="InterPro" id="IPR011006">
    <property type="entry name" value="CheY-like_superfamily"/>
</dbReference>
<dbReference type="Proteomes" id="UP001596425">
    <property type="component" value="Unassembled WGS sequence"/>
</dbReference>
<dbReference type="PANTHER" id="PTHR43214:SF42">
    <property type="entry name" value="TRANSCRIPTIONAL REGULATORY PROTEIN DESR"/>
    <property type="match status" value="1"/>
</dbReference>
<evidence type="ECO:0000256" key="1">
    <source>
        <dbReference type="ARBA" id="ARBA00023125"/>
    </source>
</evidence>
<dbReference type="PANTHER" id="PTHR43214">
    <property type="entry name" value="TWO-COMPONENT RESPONSE REGULATOR"/>
    <property type="match status" value="1"/>
</dbReference>
<reference evidence="6" key="1">
    <citation type="journal article" date="2019" name="Int. J. Syst. Evol. Microbiol.">
        <title>The Global Catalogue of Microorganisms (GCM) 10K type strain sequencing project: providing services to taxonomists for standard genome sequencing and annotation.</title>
        <authorList>
            <consortium name="The Broad Institute Genomics Platform"/>
            <consortium name="The Broad Institute Genome Sequencing Center for Infectious Disease"/>
            <person name="Wu L."/>
            <person name="Ma J."/>
        </authorList>
    </citation>
    <scope>NUCLEOTIDE SEQUENCE [LARGE SCALE GENOMIC DNA]</scope>
    <source>
        <strain evidence="6">CGMCC 1.13718</strain>
    </source>
</reference>
<dbReference type="RefSeq" id="WP_319024498.1">
    <property type="nucleotide sequence ID" value="NZ_JACZFR010000012.1"/>
</dbReference>
<dbReference type="SUPFAM" id="SSF52172">
    <property type="entry name" value="CheY-like"/>
    <property type="match status" value="1"/>
</dbReference>
<dbReference type="Pfam" id="PF00196">
    <property type="entry name" value="GerE"/>
    <property type="match status" value="1"/>
</dbReference>
<gene>
    <name evidence="5" type="ORF">ACFQBM_12150</name>
</gene>
<organism evidence="5 6">
    <name type="scientific">Microbulbifer taiwanensis</name>
    <dbReference type="NCBI Taxonomy" id="986746"/>
    <lineage>
        <taxon>Bacteria</taxon>
        <taxon>Pseudomonadati</taxon>
        <taxon>Pseudomonadota</taxon>
        <taxon>Gammaproteobacteria</taxon>
        <taxon>Cellvibrionales</taxon>
        <taxon>Microbulbiferaceae</taxon>
        <taxon>Microbulbifer</taxon>
    </lineage>
</organism>
<dbReference type="InterPro" id="IPR001789">
    <property type="entry name" value="Sig_transdc_resp-reg_receiver"/>
</dbReference>
<dbReference type="PROSITE" id="PS50110">
    <property type="entry name" value="RESPONSE_REGULATORY"/>
    <property type="match status" value="1"/>
</dbReference>
<sequence length="203" mass="22462">MRSIDILIAEDQHLVRGALKALLELEEDLQVVGEAASAAEALALLQRQSVDVLVSDIEMPGSSGLALAEEVRRRWPGCRLVIVTTFNRRGYVRRALDLGVDAFLLKDAPSEQLADAIRRTVAGRRVIDPELMLDALGDRDPLTDRERQALLLAAKGYNTAHIAERLCLSEGTVRNYLSEAISKLGAHNRIDAARIARQRGWLY</sequence>
<evidence type="ECO:0000256" key="2">
    <source>
        <dbReference type="PROSITE-ProRule" id="PRU00169"/>
    </source>
</evidence>
<comment type="caution">
    <text evidence="5">The sequence shown here is derived from an EMBL/GenBank/DDBJ whole genome shotgun (WGS) entry which is preliminary data.</text>
</comment>
<evidence type="ECO:0000259" key="3">
    <source>
        <dbReference type="PROSITE" id="PS50043"/>
    </source>
</evidence>
<dbReference type="SUPFAM" id="SSF46894">
    <property type="entry name" value="C-terminal effector domain of the bipartite response regulators"/>
    <property type="match status" value="1"/>
</dbReference>
<dbReference type="InterPro" id="IPR000792">
    <property type="entry name" value="Tscrpt_reg_LuxR_C"/>
</dbReference>
<dbReference type="Gene3D" id="3.40.50.2300">
    <property type="match status" value="1"/>
</dbReference>
<feature type="domain" description="Response regulatory" evidence="4">
    <location>
        <begin position="5"/>
        <end position="121"/>
    </location>
</feature>
<dbReference type="InterPro" id="IPR039420">
    <property type="entry name" value="WalR-like"/>
</dbReference>
<dbReference type="InterPro" id="IPR016032">
    <property type="entry name" value="Sig_transdc_resp-reg_C-effctor"/>
</dbReference>
<dbReference type="EMBL" id="JBHSVR010000001">
    <property type="protein sequence ID" value="MFC6634042.1"/>
    <property type="molecule type" value="Genomic_DNA"/>
</dbReference>
<dbReference type="PROSITE" id="PS50043">
    <property type="entry name" value="HTH_LUXR_2"/>
    <property type="match status" value="1"/>
</dbReference>
<feature type="domain" description="HTH luxR-type" evidence="3">
    <location>
        <begin position="135"/>
        <end position="200"/>
    </location>
</feature>
<evidence type="ECO:0000313" key="5">
    <source>
        <dbReference type="EMBL" id="MFC6634042.1"/>
    </source>
</evidence>
<keyword evidence="2" id="KW-0597">Phosphoprotein</keyword>
<dbReference type="CDD" id="cd06170">
    <property type="entry name" value="LuxR_C_like"/>
    <property type="match status" value="1"/>
</dbReference>
<evidence type="ECO:0000313" key="6">
    <source>
        <dbReference type="Proteomes" id="UP001596425"/>
    </source>
</evidence>
<evidence type="ECO:0000259" key="4">
    <source>
        <dbReference type="PROSITE" id="PS50110"/>
    </source>
</evidence>
<name>A0ABW1YR43_9GAMM</name>
<accession>A0ABW1YR43</accession>
<dbReference type="Pfam" id="PF00072">
    <property type="entry name" value="Response_reg"/>
    <property type="match status" value="1"/>
</dbReference>
<keyword evidence="6" id="KW-1185">Reference proteome</keyword>
<protein>
    <submittedName>
        <fullName evidence="5">DNA-binding response regulator</fullName>
    </submittedName>
</protein>
<dbReference type="PRINTS" id="PR00038">
    <property type="entry name" value="HTHLUXR"/>
</dbReference>
<proteinExistence type="predicted"/>
<keyword evidence="1 5" id="KW-0238">DNA-binding</keyword>
<feature type="modified residue" description="4-aspartylphosphate" evidence="2">
    <location>
        <position position="56"/>
    </location>
</feature>
<dbReference type="SMART" id="SM00448">
    <property type="entry name" value="REC"/>
    <property type="match status" value="1"/>
</dbReference>